<evidence type="ECO:0000313" key="2">
    <source>
        <dbReference type="Proteomes" id="UP000010959"/>
    </source>
</evidence>
<proteinExistence type="predicted"/>
<reference evidence="1 2" key="1">
    <citation type="journal article" date="2013" name="Mar. Genomics">
        <title>Expression of sulfatases in Rhodopirellula baltica and the diversity of sulfatases in the genus Rhodopirellula.</title>
        <authorList>
            <person name="Wegner C.E."/>
            <person name="Richter-Heitmann T."/>
            <person name="Klindworth A."/>
            <person name="Klockow C."/>
            <person name="Richter M."/>
            <person name="Achstetter T."/>
            <person name="Glockner F.O."/>
            <person name="Harder J."/>
        </authorList>
    </citation>
    <scope>NUCLEOTIDE SEQUENCE [LARGE SCALE GENOMIC DNA]</scope>
    <source>
        <strain evidence="1 2">SWK14</strain>
    </source>
</reference>
<name>L7CDG7_RHOBT</name>
<comment type="caution">
    <text evidence="1">The sequence shown here is derived from an EMBL/GenBank/DDBJ whole genome shotgun (WGS) entry which is preliminary data.</text>
</comment>
<gene>
    <name evidence="1" type="ORF">RBSWK_04396</name>
</gene>
<dbReference type="AlphaFoldDB" id="L7CDG7"/>
<dbReference type="EMBL" id="AMWG01000118">
    <property type="protein sequence ID" value="ELP31890.1"/>
    <property type="molecule type" value="Genomic_DNA"/>
</dbReference>
<dbReference type="PATRIC" id="fig|993516.3.peg.4699"/>
<protein>
    <submittedName>
        <fullName evidence="1">Uncharacterized protein</fullName>
    </submittedName>
</protein>
<sequence>MILSPETKEKQPVTWLARMAQSLAYLLCFKRVVSSGEPCS</sequence>
<dbReference type="Proteomes" id="UP000010959">
    <property type="component" value="Unassembled WGS sequence"/>
</dbReference>
<evidence type="ECO:0000313" key="1">
    <source>
        <dbReference type="EMBL" id="ELP31890.1"/>
    </source>
</evidence>
<accession>L7CDG7</accession>
<organism evidence="1 2">
    <name type="scientific">Rhodopirellula baltica SWK14</name>
    <dbReference type="NCBI Taxonomy" id="993516"/>
    <lineage>
        <taxon>Bacteria</taxon>
        <taxon>Pseudomonadati</taxon>
        <taxon>Planctomycetota</taxon>
        <taxon>Planctomycetia</taxon>
        <taxon>Pirellulales</taxon>
        <taxon>Pirellulaceae</taxon>
        <taxon>Rhodopirellula</taxon>
    </lineage>
</organism>